<proteinExistence type="predicted"/>
<organism evidence="1 2">
    <name type="scientific">Trichinella papuae</name>
    <dbReference type="NCBI Taxonomy" id="268474"/>
    <lineage>
        <taxon>Eukaryota</taxon>
        <taxon>Metazoa</taxon>
        <taxon>Ecdysozoa</taxon>
        <taxon>Nematoda</taxon>
        <taxon>Enoplea</taxon>
        <taxon>Dorylaimia</taxon>
        <taxon>Trichinellida</taxon>
        <taxon>Trichinellidae</taxon>
        <taxon>Trichinella</taxon>
    </lineage>
</organism>
<dbReference type="AlphaFoldDB" id="A0A0V1M7A0"/>
<name>A0A0V1M7A0_9BILA</name>
<protein>
    <submittedName>
        <fullName evidence="1">Uncharacterized protein</fullName>
    </submittedName>
</protein>
<gene>
    <name evidence="1" type="ORF">T10_7449</name>
</gene>
<keyword evidence="2" id="KW-1185">Reference proteome</keyword>
<evidence type="ECO:0000313" key="1">
    <source>
        <dbReference type="EMBL" id="KRZ67851.1"/>
    </source>
</evidence>
<sequence>MACSRLCFCHLIHRRLFSQWIKLIFSLKKRYKKELLRRIVLLDADGDDLVSLLRNVNLKDCCYIIVQASTLRVSWNKILGYNVECLSRDEVEHWLADDDISLF</sequence>
<accession>A0A0V1M7A0</accession>
<dbReference type="EMBL" id="JYDO01000183">
    <property type="protein sequence ID" value="KRZ67851.1"/>
    <property type="molecule type" value="Genomic_DNA"/>
</dbReference>
<comment type="caution">
    <text evidence="1">The sequence shown here is derived from an EMBL/GenBank/DDBJ whole genome shotgun (WGS) entry which is preliminary data.</text>
</comment>
<reference evidence="1 2" key="1">
    <citation type="submission" date="2015-01" db="EMBL/GenBank/DDBJ databases">
        <title>Evolution of Trichinella species and genotypes.</title>
        <authorList>
            <person name="Korhonen P.K."/>
            <person name="Edoardo P."/>
            <person name="Giuseppe L.R."/>
            <person name="Gasser R.B."/>
        </authorList>
    </citation>
    <scope>NUCLEOTIDE SEQUENCE [LARGE SCALE GENOMIC DNA]</scope>
    <source>
        <strain evidence="1">ISS1980</strain>
    </source>
</reference>
<evidence type="ECO:0000313" key="2">
    <source>
        <dbReference type="Proteomes" id="UP000054843"/>
    </source>
</evidence>
<dbReference type="Proteomes" id="UP000054843">
    <property type="component" value="Unassembled WGS sequence"/>
</dbReference>